<comment type="caution">
    <text evidence="2">The sequence shown here is derived from an EMBL/GenBank/DDBJ whole genome shotgun (WGS) entry which is preliminary data.</text>
</comment>
<dbReference type="Proteomes" id="UP001320876">
    <property type="component" value="Unassembled WGS sequence"/>
</dbReference>
<evidence type="ECO:0000256" key="1">
    <source>
        <dbReference type="SAM" id="Phobius"/>
    </source>
</evidence>
<accession>A0ABT3GFD7</accession>
<gene>
    <name evidence="2" type="ORF">OKA05_06215</name>
</gene>
<evidence type="ECO:0000313" key="3">
    <source>
        <dbReference type="Proteomes" id="UP001320876"/>
    </source>
</evidence>
<proteinExistence type="predicted"/>
<keyword evidence="1" id="KW-0812">Transmembrane</keyword>
<feature type="transmembrane region" description="Helical" evidence="1">
    <location>
        <begin position="44"/>
        <end position="61"/>
    </location>
</feature>
<organism evidence="2 3">
    <name type="scientific">Luteolibacter arcticus</name>
    <dbReference type="NCBI Taxonomy" id="1581411"/>
    <lineage>
        <taxon>Bacteria</taxon>
        <taxon>Pseudomonadati</taxon>
        <taxon>Verrucomicrobiota</taxon>
        <taxon>Verrucomicrobiia</taxon>
        <taxon>Verrucomicrobiales</taxon>
        <taxon>Verrucomicrobiaceae</taxon>
        <taxon>Luteolibacter</taxon>
    </lineage>
</organism>
<keyword evidence="3" id="KW-1185">Reference proteome</keyword>
<keyword evidence="1" id="KW-1133">Transmembrane helix</keyword>
<sequence>MDPDNSPPFLVPVLQIVAFICGFAAVLLLLGAFGSAKDIAKANFVHALMCLGSGIGLLWMAKVLELLHKIAFAKSGLPDATAPPAEPVTRM</sequence>
<protein>
    <submittedName>
        <fullName evidence="2">Uncharacterized protein</fullName>
    </submittedName>
</protein>
<dbReference type="EMBL" id="JAPDDT010000002">
    <property type="protein sequence ID" value="MCW1922138.1"/>
    <property type="molecule type" value="Genomic_DNA"/>
</dbReference>
<dbReference type="RefSeq" id="WP_264486248.1">
    <property type="nucleotide sequence ID" value="NZ_JAPDDT010000002.1"/>
</dbReference>
<evidence type="ECO:0000313" key="2">
    <source>
        <dbReference type="EMBL" id="MCW1922138.1"/>
    </source>
</evidence>
<keyword evidence="1" id="KW-0472">Membrane</keyword>
<reference evidence="2 3" key="1">
    <citation type="submission" date="2022-10" db="EMBL/GenBank/DDBJ databases">
        <title>Luteolibacter arcticus strain CCTCC AB 2014275, whole genome shotgun sequencing project.</title>
        <authorList>
            <person name="Zhao G."/>
            <person name="Shen L."/>
        </authorList>
    </citation>
    <scope>NUCLEOTIDE SEQUENCE [LARGE SCALE GENOMIC DNA]</scope>
    <source>
        <strain evidence="2 3">CCTCC AB 2014275</strain>
    </source>
</reference>
<feature type="transmembrane region" description="Helical" evidence="1">
    <location>
        <begin position="12"/>
        <end position="32"/>
    </location>
</feature>
<name>A0ABT3GFD7_9BACT</name>